<dbReference type="PANTHER" id="PTHR46713">
    <property type="entry name" value="F13M7.16 PROTEIN"/>
    <property type="match status" value="1"/>
</dbReference>
<organism evidence="3 4">
    <name type="scientific">Glycine soja</name>
    <name type="common">Wild soybean</name>
    <dbReference type="NCBI Taxonomy" id="3848"/>
    <lineage>
        <taxon>Eukaryota</taxon>
        <taxon>Viridiplantae</taxon>
        <taxon>Streptophyta</taxon>
        <taxon>Embryophyta</taxon>
        <taxon>Tracheophyta</taxon>
        <taxon>Spermatophyta</taxon>
        <taxon>Magnoliopsida</taxon>
        <taxon>eudicotyledons</taxon>
        <taxon>Gunneridae</taxon>
        <taxon>Pentapetalae</taxon>
        <taxon>rosids</taxon>
        <taxon>fabids</taxon>
        <taxon>Fabales</taxon>
        <taxon>Fabaceae</taxon>
        <taxon>Papilionoideae</taxon>
        <taxon>50 kb inversion clade</taxon>
        <taxon>NPAAA clade</taxon>
        <taxon>indigoferoid/millettioid clade</taxon>
        <taxon>Phaseoleae</taxon>
        <taxon>Glycine</taxon>
        <taxon>Glycine subgen. Soja</taxon>
    </lineage>
</organism>
<dbReference type="InterPro" id="IPR036339">
    <property type="entry name" value="PUB-like_dom_sf"/>
</dbReference>
<feature type="coiled-coil region" evidence="1">
    <location>
        <begin position="83"/>
        <end position="111"/>
    </location>
</feature>
<dbReference type="InterPro" id="IPR015940">
    <property type="entry name" value="UBA"/>
</dbReference>
<dbReference type="PANTHER" id="PTHR46713:SF7">
    <property type="entry name" value="UBX DOMAIN-CONTAINING PROTEIN 1-LIKE"/>
    <property type="match status" value="1"/>
</dbReference>
<dbReference type="CDD" id="cd10461">
    <property type="entry name" value="PUB_UBA_plant"/>
    <property type="match status" value="1"/>
</dbReference>
<keyword evidence="1" id="KW-0175">Coiled coil</keyword>
<accession>A0A445GGP7</accession>
<gene>
    <name evidence="3" type="ORF">D0Y65_043255</name>
</gene>
<reference evidence="3 4" key="1">
    <citation type="submission" date="2018-09" db="EMBL/GenBank/DDBJ databases">
        <title>A high-quality reference genome of wild soybean provides a powerful tool to mine soybean genomes.</title>
        <authorList>
            <person name="Xie M."/>
            <person name="Chung C.Y.L."/>
            <person name="Li M.-W."/>
            <person name="Wong F.-L."/>
            <person name="Chan T.-F."/>
            <person name="Lam H.-M."/>
        </authorList>
    </citation>
    <scope>NUCLEOTIDE SEQUENCE [LARGE SCALE GENOMIC DNA]</scope>
    <source>
        <strain evidence="4">cv. W05</strain>
        <tissue evidence="3">Hypocotyl of etiolated seedlings</tissue>
    </source>
</reference>
<dbReference type="SMART" id="SM00580">
    <property type="entry name" value="PUG"/>
    <property type="match status" value="1"/>
</dbReference>
<proteinExistence type="predicted"/>
<dbReference type="InterPro" id="IPR018997">
    <property type="entry name" value="PUB_domain"/>
</dbReference>
<dbReference type="EMBL" id="QZWG01000016">
    <property type="protein sequence ID" value="RZB60394.1"/>
    <property type="molecule type" value="Genomic_DNA"/>
</dbReference>
<name>A0A445GGP7_GLYSO</name>
<dbReference type="AlphaFoldDB" id="A0A445GGP7"/>
<protein>
    <submittedName>
        <fullName evidence="3">UBX domain-containing protein 1 isoform B</fullName>
    </submittedName>
</protein>
<dbReference type="SUPFAM" id="SSF143503">
    <property type="entry name" value="PUG domain-like"/>
    <property type="match status" value="1"/>
</dbReference>
<evidence type="ECO:0000313" key="4">
    <source>
        <dbReference type="Proteomes" id="UP000289340"/>
    </source>
</evidence>
<dbReference type="InterPro" id="IPR009060">
    <property type="entry name" value="UBA-like_sf"/>
</dbReference>
<evidence type="ECO:0000313" key="3">
    <source>
        <dbReference type="EMBL" id="RZB60394.1"/>
    </source>
</evidence>
<dbReference type="Proteomes" id="UP000289340">
    <property type="component" value="Chromosome 16"/>
</dbReference>
<dbReference type="Pfam" id="PF09409">
    <property type="entry name" value="PUB"/>
    <property type="match status" value="1"/>
</dbReference>
<dbReference type="Gene3D" id="1.20.58.2190">
    <property type="match status" value="1"/>
</dbReference>
<sequence>MAAPKVNEKLLEDLEVMGFPKARATRALHYSGNTSLEDAINWIIDHENDIDIDEMPLVDVDIDIESTESFPITEEMRMKAQSLRVQERKRKEEEEKRLEREREKVSIGSNKLFCFFPVSELSITVSWFSINIIVTGPFVERIQAGKRLLEAKRIAEENERKRNLALKKAEKEEEKRAREKVLKKLEQDKLNRRYKQGLPLEGQAAVRSSAIEIEQEKKSKSVYNTTAKAEQLRECLRNLKRNHQGEDARVRRAFQTILVYVGNVAKNPKEDKYRKIRLNNPLFQDRVGSLNGGVEFLELCGFERTGDFLYLPDEKVDMALLNSAGLVLNSAMTNPFFGVLSSTHN</sequence>
<dbReference type="CDD" id="cd14290">
    <property type="entry name" value="UBA_PUB_plant"/>
    <property type="match status" value="1"/>
</dbReference>
<keyword evidence="4" id="KW-1185">Reference proteome</keyword>
<dbReference type="Pfam" id="PF22562">
    <property type="entry name" value="UBA_7"/>
    <property type="match status" value="1"/>
</dbReference>
<dbReference type="Gene3D" id="1.10.8.10">
    <property type="entry name" value="DNA helicase RuvA subunit, C-terminal domain"/>
    <property type="match status" value="1"/>
</dbReference>
<feature type="domain" description="UBA" evidence="2">
    <location>
        <begin position="5"/>
        <end position="46"/>
    </location>
</feature>
<dbReference type="PROSITE" id="PS50030">
    <property type="entry name" value="UBA"/>
    <property type="match status" value="1"/>
</dbReference>
<evidence type="ECO:0000256" key="1">
    <source>
        <dbReference type="SAM" id="Coils"/>
    </source>
</evidence>
<evidence type="ECO:0000259" key="2">
    <source>
        <dbReference type="PROSITE" id="PS50030"/>
    </source>
</evidence>
<feature type="coiled-coil region" evidence="1">
    <location>
        <begin position="154"/>
        <end position="191"/>
    </location>
</feature>
<comment type="caution">
    <text evidence="3">The sequence shown here is derived from an EMBL/GenBank/DDBJ whole genome shotgun (WGS) entry which is preliminary data.</text>
</comment>
<dbReference type="SUPFAM" id="SSF46934">
    <property type="entry name" value="UBA-like"/>
    <property type="match status" value="1"/>
</dbReference>